<dbReference type="SUPFAM" id="SSF52821">
    <property type="entry name" value="Rhodanese/Cell cycle control phosphatase"/>
    <property type="match status" value="1"/>
</dbReference>
<evidence type="ECO:0000313" key="3">
    <source>
        <dbReference type="EMBL" id="BBB28032.1"/>
    </source>
</evidence>
<feature type="signal peptide" evidence="1">
    <location>
        <begin position="1"/>
        <end position="19"/>
    </location>
</feature>
<dbReference type="InterPro" id="IPR001763">
    <property type="entry name" value="Rhodanese-like_dom"/>
</dbReference>
<dbReference type="InterPro" id="IPR036873">
    <property type="entry name" value="Rhodanese-like_dom_sf"/>
</dbReference>
<feature type="domain" description="Rhodanese" evidence="2">
    <location>
        <begin position="79"/>
        <end position="190"/>
    </location>
</feature>
<evidence type="ECO:0000259" key="2">
    <source>
        <dbReference type="PROSITE" id="PS50206"/>
    </source>
</evidence>
<dbReference type="GO" id="GO:0016740">
    <property type="term" value="F:transferase activity"/>
    <property type="evidence" value="ECO:0007669"/>
    <property type="project" value="UniProtKB-KW"/>
</dbReference>
<dbReference type="RefSeq" id="WP_201348772.1">
    <property type="nucleotide sequence ID" value="NZ_AP014546.1"/>
</dbReference>
<dbReference type="InterPro" id="IPR022376">
    <property type="entry name" value="PQQ_CXXCW"/>
</dbReference>
<dbReference type="Pfam" id="PF00581">
    <property type="entry name" value="Rhodanese"/>
    <property type="match status" value="1"/>
</dbReference>
<sequence length="198" mass="23150">MKKMIAWFCLLYSCPQALTAQEQQAIHSETTPWPSSLENESELYTMEGYRLFRYRSPTPKQHDQAITVSTQQLVTLLKQLPAPILLDVQPLIWKSGFFIEKEPRLHIPSSYWLPNVGQGELEEAWADYFLQYLQDLTQGRQDYPIVIYCTADCWMSWNAVKRAAQWGYSHLYWYRDGSDGWQEADLETAEGKPEKFTP</sequence>
<evidence type="ECO:0000256" key="1">
    <source>
        <dbReference type="SAM" id="SignalP"/>
    </source>
</evidence>
<keyword evidence="1" id="KW-0732">Signal</keyword>
<dbReference type="EMBL" id="AP014546">
    <property type="protein sequence ID" value="BBB28032.1"/>
    <property type="molecule type" value="Genomic_DNA"/>
</dbReference>
<dbReference type="Proteomes" id="UP000595332">
    <property type="component" value="Chromosome"/>
</dbReference>
<organism evidence="3 4">
    <name type="scientific">Neptunomonas japonica JAMM 1380</name>
    <dbReference type="NCBI Taxonomy" id="1441457"/>
    <lineage>
        <taxon>Bacteria</taxon>
        <taxon>Pseudomonadati</taxon>
        <taxon>Pseudomonadota</taxon>
        <taxon>Gammaproteobacteria</taxon>
        <taxon>Oceanospirillales</taxon>
        <taxon>Oceanospirillaceae</taxon>
        <taxon>Neptunomonas</taxon>
    </lineage>
</organism>
<reference evidence="3 4" key="1">
    <citation type="journal article" date="2008" name="Int. J. Syst. Evol. Microbiol.">
        <title>Neptunomonas japonica sp. nov., an Osedax japonicus symbiont-like bacterium isolated from sediment adjacent to sperm whale carcasses off Kagoshima, Japan.</title>
        <authorList>
            <person name="Miyazaki M."/>
            <person name="Nogi Y."/>
            <person name="Fujiwara Y."/>
            <person name="Kawato M."/>
            <person name="Kubokawa K."/>
            <person name="Horikoshi K."/>
        </authorList>
    </citation>
    <scope>NUCLEOTIDE SEQUENCE [LARGE SCALE GENOMIC DNA]</scope>
    <source>
        <strain evidence="3 4">JAMM 1380</strain>
    </source>
</reference>
<dbReference type="KEGG" id="njp:NEJAP_0073"/>
<keyword evidence="4" id="KW-1185">Reference proteome</keyword>
<gene>
    <name evidence="3" type="ORF">NEJAP_0073</name>
</gene>
<evidence type="ECO:0000313" key="4">
    <source>
        <dbReference type="Proteomes" id="UP000595332"/>
    </source>
</evidence>
<accession>A0A7R6PKB0</accession>
<dbReference type="AlphaFoldDB" id="A0A7R6PKB0"/>
<name>A0A7R6PKB0_9GAMM</name>
<feature type="chain" id="PRO_5032319570" evidence="1">
    <location>
        <begin position="20"/>
        <end position="198"/>
    </location>
</feature>
<proteinExistence type="predicted"/>
<protein>
    <submittedName>
        <fullName evidence="3">Sulfurtransferase</fullName>
    </submittedName>
</protein>
<dbReference type="Gene3D" id="3.40.250.10">
    <property type="entry name" value="Rhodanese-like domain"/>
    <property type="match status" value="1"/>
</dbReference>
<keyword evidence="3" id="KW-0808">Transferase</keyword>
<dbReference type="PROSITE" id="PS50206">
    <property type="entry name" value="RHODANESE_3"/>
    <property type="match status" value="1"/>
</dbReference>
<dbReference type="NCBIfam" id="TIGR03865">
    <property type="entry name" value="PQQ_CXXCW"/>
    <property type="match status" value="1"/>
</dbReference>